<dbReference type="Gene3D" id="3.60.20.20">
    <property type="entry name" value="Inosine monophosphate cyclohydrolase-like"/>
    <property type="match status" value="1"/>
</dbReference>
<dbReference type="InterPro" id="IPR036795">
    <property type="entry name" value="IMP_cyclohydrolase-like_sf"/>
</dbReference>
<dbReference type="InterPro" id="IPR020600">
    <property type="entry name" value="IMP_cyclohydrolase-like"/>
</dbReference>
<dbReference type="Proteomes" id="UP000683310">
    <property type="component" value="Chromosome"/>
</dbReference>
<sequence length="248" mass="26448">MISSKHALGFGSFVARYRYPGRGIALGRDALGVGFAAYWLTGRSPESQRRQLIVDADALEISDIARSQSDPLRHYTAIIRGADRIVVGNGSQVGKVVADLEAGVGPFEALSKLEYEPDPPIRTPRITATALVAGDEVSQVILSGAVAHPRWPETSWHNMFHTPTLEAGQCHAMTTYSGDTATVSTSGQPTAVEVDAGWPGLLEQIWDNLDPALRIAAAVVPLVGDLRHGRFVGAHQPLIHAGTGRATT</sequence>
<evidence type="ECO:0000259" key="1">
    <source>
        <dbReference type="Pfam" id="PF07826"/>
    </source>
</evidence>
<dbReference type="SUPFAM" id="SSF75569">
    <property type="entry name" value="Archaeal IMP cyclohydrolase PurO"/>
    <property type="match status" value="1"/>
</dbReference>
<gene>
    <name evidence="2" type="ORF">KHQ06_33450</name>
</gene>
<proteinExistence type="predicted"/>
<feature type="domain" description="Inosine monophosphate cyclohydrolase-like" evidence="1">
    <location>
        <begin position="19"/>
        <end position="219"/>
    </location>
</feature>
<dbReference type="Pfam" id="PF07826">
    <property type="entry name" value="IMP_cyclohyd"/>
    <property type="match status" value="1"/>
</dbReference>
<evidence type="ECO:0000313" key="2">
    <source>
        <dbReference type="EMBL" id="QVI20933.1"/>
    </source>
</evidence>
<evidence type="ECO:0000313" key="3">
    <source>
        <dbReference type="Proteomes" id="UP000683310"/>
    </source>
</evidence>
<keyword evidence="3" id="KW-1185">Reference proteome</keyword>
<protein>
    <recommendedName>
        <fullName evidence="1">Inosine monophosphate cyclohydrolase-like domain-containing protein</fullName>
    </recommendedName>
</protein>
<organism evidence="2 3">
    <name type="scientific">Nocardia tengchongensis</name>
    <dbReference type="NCBI Taxonomy" id="2055889"/>
    <lineage>
        <taxon>Bacteria</taxon>
        <taxon>Bacillati</taxon>
        <taxon>Actinomycetota</taxon>
        <taxon>Actinomycetes</taxon>
        <taxon>Mycobacteriales</taxon>
        <taxon>Nocardiaceae</taxon>
        <taxon>Nocardia</taxon>
    </lineage>
</organism>
<name>A0ABX8CPL0_9NOCA</name>
<accession>A0ABX8CPL0</accession>
<dbReference type="EMBL" id="CP074371">
    <property type="protein sequence ID" value="QVI20933.1"/>
    <property type="molecule type" value="Genomic_DNA"/>
</dbReference>
<reference evidence="2 3" key="1">
    <citation type="submission" date="2021-04" db="EMBL/GenBank/DDBJ databases">
        <title>Nocardia tengchongensis.</title>
        <authorList>
            <person name="Zhuang k."/>
            <person name="Ran Y."/>
            <person name="Li W."/>
        </authorList>
    </citation>
    <scope>NUCLEOTIDE SEQUENCE [LARGE SCALE GENOMIC DNA]</scope>
    <source>
        <strain evidence="2 3">CFH S0057</strain>
    </source>
</reference>